<name>A0A6N4VEL0_9MYCO</name>
<gene>
    <name evidence="2" type="ORF">MPOR_42810</name>
</gene>
<dbReference type="Gene3D" id="3.20.20.150">
    <property type="entry name" value="Divalent-metal-dependent TIM barrel enzymes"/>
    <property type="match status" value="1"/>
</dbReference>
<dbReference type="KEGG" id="mpof:MPOR_42810"/>
<dbReference type="Pfam" id="PF01261">
    <property type="entry name" value="AP_endonuc_2"/>
    <property type="match status" value="1"/>
</dbReference>
<dbReference type="PANTHER" id="PTHR12110">
    <property type="entry name" value="HYDROXYPYRUVATE ISOMERASE"/>
    <property type="match status" value="1"/>
</dbReference>
<organism evidence="2 3">
    <name type="scientific">Mycolicibacterium poriferae</name>
    <dbReference type="NCBI Taxonomy" id="39694"/>
    <lineage>
        <taxon>Bacteria</taxon>
        <taxon>Bacillati</taxon>
        <taxon>Actinomycetota</taxon>
        <taxon>Actinomycetes</taxon>
        <taxon>Mycobacteriales</taxon>
        <taxon>Mycobacteriaceae</taxon>
        <taxon>Mycolicibacterium</taxon>
    </lineage>
</organism>
<dbReference type="PANTHER" id="PTHR12110:SF52">
    <property type="entry name" value="XYLOSE ISOMERASE"/>
    <property type="match status" value="1"/>
</dbReference>
<sequence>MTDPRVSVHSVTFLGASVDEMRDLWRDLGVSRLSLIDAQLDDPELADVITAEGYAVETVFHRFTTTDELRRRIDDAARIGARVVYMLTGGRGEASWDEAAERFCSAVAPCLEHADRAGVALAIENASGLYADLHIAHTLADTVELAEMAGLGVCVDLFHCWAEAHLDELVERAMPRLEMVQLSDYVLGDRALPARAVPGDGVVPVEAFLAHAIAAGYRHGVDLELIGPRIEQEGRLAAARRGCVVVSEMLSRIDTGR</sequence>
<dbReference type="Proteomes" id="UP000466785">
    <property type="component" value="Chromosome"/>
</dbReference>
<keyword evidence="3" id="KW-1185">Reference proteome</keyword>
<evidence type="ECO:0000259" key="1">
    <source>
        <dbReference type="Pfam" id="PF01261"/>
    </source>
</evidence>
<dbReference type="SUPFAM" id="SSF51658">
    <property type="entry name" value="Xylose isomerase-like"/>
    <property type="match status" value="1"/>
</dbReference>
<dbReference type="EMBL" id="AP022570">
    <property type="protein sequence ID" value="BBX53255.1"/>
    <property type="molecule type" value="Genomic_DNA"/>
</dbReference>
<accession>A0A6N4VEL0</accession>
<protein>
    <recommendedName>
        <fullName evidence="1">Xylose isomerase-like TIM barrel domain-containing protein</fullName>
    </recommendedName>
</protein>
<reference evidence="2 3" key="1">
    <citation type="journal article" date="2019" name="Emerg. Microbes Infect.">
        <title>Comprehensive subspecies identification of 175 nontuberculous mycobacteria species based on 7547 genomic profiles.</title>
        <authorList>
            <person name="Matsumoto Y."/>
            <person name="Kinjo T."/>
            <person name="Motooka D."/>
            <person name="Nabeya D."/>
            <person name="Jung N."/>
            <person name="Uechi K."/>
            <person name="Horii T."/>
            <person name="Iida T."/>
            <person name="Fujita J."/>
            <person name="Nakamura S."/>
        </authorList>
    </citation>
    <scope>NUCLEOTIDE SEQUENCE [LARGE SCALE GENOMIC DNA]</scope>
    <source>
        <strain evidence="2 3">JCM 12603</strain>
    </source>
</reference>
<evidence type="ECO:0000313" key="2">
    <source>
        <dbReference type="EMBL" id="BBX53255.1"/>
    </source>
</evidence>
<dbReference type="InterPro" id="IPR013022">
    <property type="entry name" value="Xyl_isomerase-like_TIM-brl"/>
</dbReference>
<feature type="domain" description="Xylose isomerase-like TIM barrel" evidence="1">
    <location>
        <begin position="65"/>
        <end position="233"/>
    </location>
</feature>
<dbReference type="InterPro" id="IPR036237">
    <property type="entry name" value="Xyl_isomerase-like_sf"/>
</dbReference>
<dbReference type="AlphaFoldDB" id="A0A6N4VEL0"/>
<proteinExistence type="predicted"/>
<dbReference type="InterPro" id="IPR050312">
    <property type="entry name" value="IolE/XylAMocC-like"/>
</dbReference>
<evidence type="ECO:0000313" key="3">
    <source>
        <dbReference type="Proteomes" id="UP000466785"/>
    </source>
</evidence>